<reference evidence="1 2" key="1">
    <citation type="journal article" date="2013" name="Mar. Genomics">
        <title>Expression of sulfatases in Rhodopirellula baltica and the diversity of sulfatases in the genus Rhodopirellula.</title>
        <authorList>
            <person name="Wegner C.E."/>
            <person name="Richter-Heitmann T."/>
            <person name="Klindworth A."/>
            <person name="Klockow C."/>
            <person name="Richter M."/>
            <person name="Achstetter T."/>
            <person name="Glockner F.O."/>
            <person name="Harder J."/>
        </authorList>
    </citation>
    <scope>NUCLEOTIDE SEQUENCE [LARGE SCALE GENOMIC DNA]</scope>
    <source>
        <strain evidence="1 2">SM41</strain>
    </source>
</reference>
<accession>M5UG71</accession>
<protein>
    <submittedName>
        <fullName evidence="1">Uncharacterized protein</fullName>
    </submittedName>
</protein>
<keyword evidence="2" id="KW-1185">Reference proteome</keyword>
<dbReference type="Proteomes" id="UP000011885">
    <property type="component" value="Unassembled WGS sequence"/>
</dbReference>
<comment type="caution">
    <text evidence="1">The sequence shown here is derived from an EMBL/GenBank/DDBJ whole genome shotgun (WGS) entry which is preliminary data.</text>
</comment>
<evidence type="ECO:0000313" key="2">
    <source>
        <dbReference type="Proteomes" id="UP000011885"/>
    </source>
</evidence>
<organism evidence="1 2">
    <name type="scientific">Rhodopirellula sallentina SM41</name>
    <dbReference type="NCBI Taxonomy" id="1263870"/>
    <lineage>
        <taxon>Bacteria</taxon>
        <taxon>Pseudomonadati</taxon>
        <taxon>Planctomycetota</taxon>
        <taxon>Planctomycetia</taxon>
        <taxon>Pirellulales</taxon>
        <taxon>Pirellulaceae</taxon>
        <taxon>Rhodopirellula</taxon>
    </lineage>
</organism>
<dbReference type="PATRIC" id="fig|1263870.3.peg.3797"/>
<evidence type="ECO:0000313" key="1">
    <source>
        <dbReference type="EMBL" id="EMI55008.1"/>
    </source>
</evidence>
<dbReference type="EMBL" id="ANOH01000236">
    <property type="protein sequence ID" value="EMI55008.1"/>
    <property type="molecule type" value="Genomic_DNA"/>
</dbReference>
<sequence>MTEFYGGVSAECWSKNHQSIGVSRDWHGQRFGRALIGTGKWGCRPTAD</sequence>
<name>M5UG71_9BACT</name>
<dbReference type="AlphaFoldDB" id="M5UG71"/>
<proteinExistence type="predicted"/>
<gene>
    <name evidence="1" type="ORF">RSSM_03572</name>
</gene>